<dbReference type="EMBL" id="CP093344">
    <property type="protein sequence ID" value="WOG90082.1"/>
    <property type="molecule type" value="Genomic_DNA"/>
</dbReference>
<organism evidence="1 2">
    <name type="scientific">Daucus carota subsp. sativus</name>
    <name type="common">Carrot</name>
    <dbReference type="NCBI Taxonomy" id="79200"/>
    <lineage>
        <taxon>Eukaryota</taxon>
        <taxon>Viridiplantae</taxon>
        <taxon>Streptophyta</taxon>
        <taxon>Embryophyta</taxon>
        <taxon>Tracheophyta</taxon>
        <taxon>Spermatophyta</taxon>
        <taxon>Magnoliopsida</taxon>
        <taxon>eudicotyledons</taxon>
        <taxon>Gunneridae</taxon>
        <taxon>Pentapetalae</taxon>
        <taxon>asterids</taxon>
        <taxon>campanulids</taxon>
        <taxon>Apiales</taxon>
        <taxon>Apiaceae</taxon>
        <taxon>Apioideae</taxon>
        <taxon>Scandiceae</taxon>
        <taxon>Daucinae</taxon>
        <taxon>Daucus</taxon>
        <taxon>Daucus sect. Daucus</taxon>
    </lineage>
</organism>
<name>A0A166F6Q8_DAUCS</name>
<evidence type="ECO:0000313" key="2">
    <source>
        <dbReference type="Proteomes" id="UP000077755"/>
    </source>
</evidence>
<reference evidence="1" key="1">
    <citation type="journal article" date="2016" name="Nat. Genet.">
        <title>A high-quality carrot genome assembly provides new insights into carotenoid accumulation and asterid genome evolution.</title>
        <authorList>
            <person name="Iorizzo M."/>
            <person name="Ellison S."/>
            <person name="Senalik D."/>
            <person name="Zeng P."/>
            <person name="Satapoomin P."/>
            <person name="Huang J."/>
            <person name="Bowman M."/>
            <person name="Iovene M."/>
            <person name="Sanseverino W."/>
            <person name="Cavagnaro P."/>
            <person name="Yildiz M."/>
            <person name="Macko-Podgorni A."/>
            <person name="Moranska E."/>
            <person name="Grzebelus E."/>
            <person name="Grzebelus D."/>
            <person name="Ashrafi H."/>
            <person name="Zheng Z."/>
            <person name="Cheng S."/>
            <person name="Spooner D."/>
            <person name="Van Deynze A."/>
            <person name="Simon P."/>
        </authorList>
    </citation>
    <scope>NUCLEOTIDE SEQUENCE</scope>
    <source>
        <tissue evidence="1">Leaf</tissue>
    </source>
</reference>
<dbReference type="Gramene" id="KZN07407">
    <property type="protein sequence ID" value="KZN07407"/>
    <property type="gene ID" value="DCAR_008244"/>
</dbReference>
<dbReference type="Proteomes" id="UP000077755">
    <property type="component" value="Chromosome 2"/>
</dbReference>
<sequence length="124" mass="13681">MAVQLKAGVKGVCVVNAETGKGGVLGIERWGVLLQNIRIYTAVQMFKMNFYKFYEIISDLIDSRIFEQSKSGSENVGSEARALGVKRERGQKLRISNLPYVWGGCMEAHAPNNLSNNVVTSPVM</sequence>
<accession>A0A166F6Q8</accession>
<keyword evidence="2" id="KW-1185">Reference proteome</keyword>
<reference evidence="1" key="2">
    <citation type="submission" date="2022-03" db="EMBL/GenBank/DDBJ databases">
        <title>Draft title - Genomic analysis of global carrot germplasm unveils the trajectory of domestication and the origin of high carotenoid orange carrot.</title>
        <authorList>
            <person name="Iorizzo M."/>
            <person name="Ellison S."/>
            <person name="Senalik D."/>
            <person name="Macko-Podgorni A."/>
            <person name="Grzebelus D."/>
            <person name="Bostan H."/>
            <person name="Rolling W."/>
            <person name="Curaba J."/>
            <person name="Simon P."/>
        </authorList>
    </citation>
    <scope>NUCLEOTIDE SEQUENCE</scope>
    <source>
        <tissue evidence="1">Leaf</tissue>
    </source>
</reference>
<dbReference type="AlphaFoldDB" id="A0A166F6Q8"/>
<gene>
    <name evidence="1" type="ORF">DCAR_0209323</name>
</gene>
<proteinExistence type="predicted"/>
<evidence type="ECO:0000313" key="1">
    <source>
        <dbReference type="EMBL" id="WOG90082.1"/>
    </source>
</evidence>
<protein>
    <submittedName>
        <fullName evidence="1">Uncharacterized protein</fullName>
    </submittedName>
</protein>